<evidence type="ECO:0000313" key="1">
    <source>
        <dbReference type="EMBL" id="SER62166.1"/>
    </source>
</evidence>
<dbReference type="EMBL" id="FOGO01000003">
    <property type="protein sequence ID" value="SER62166.1"/>
    <property type="molecule type" value="Genomic_DNA"/>
</dbReference>
<organism evidence="1 2">
    <name type="scientific">Streptomyces qinglanensis</name>
    <dbReference type="NCBI Taxonomy" id="943816"/>
    <lineage>
        <taxon>Bacteria</taxon>
        <taxon>Bacillati</taxon>
        <taxon>Actinomycetota</taxon>
        <taxon>Actinomycetes</taxon>
        <taxon>Kitasatosporales</taxon>
        <taxon>Streptomycetaceae</taxon>
        <taxon>Streptomyces</taxon>
    </lineage>
</organism>
<dbReference type="Proteomes" id="UP000182841">
    <property type="component" value="Unassembled WGS sequence"/>
</dbReference>
<protein>
    <submittedName>
        <fullName evidence="1">Uncharacterized protein</fullName>
    </submittedName>
</protein>
<reference evidence="2" key="1">
    <citation type="submission" date="2016-10" db="EMBL/GenBank/DDBJ databases">
        <authorList>
            <person name="Varghese N."/>
            <person name="Submissions S."/>
        </authorList>
    </citation>
    <scope>NUCLEOTIDE SEQUENCE [LARGE SCALE GENOMIC DNA]</scope>
    <source>
        <strain evidence="2">CGMCC 4.6825</strain>
    </source>
</reference>
<proteinExistence type="predicted"/>
<gene>
    <name evidence="1" type="ORF">SAMN05421870_10322</name>
</gene>
<evidence type="ECO:0000313" key="2">
    <source>
        <dbReference type="Proteomes" id="UP000182841"/>
    </source>
</evidence>
<sequence length="58" mass="6330">MFAGRVEDPVVLEVAVRDERAELEDGFGVIVRDGVAYIAEDGQADYLPHAVAKVLTWA</sequence>
<keyword evidence="2" id="KW-1185">Reference proteome</keyword>
<accession>A0A1H9QNT6</accession>
<name>A0A1H9QNT6_9ACTN</name>
<dbReference type="AlphaFoldDB" id="A0A1H9QNT6"/>